<feature type="region of interest" description="Disordered" evidence="1">
    <location>
        <begin position="790"/>
        <end position="809"/>
    </location>
</feature>
<proteinExistence type="predicted"/>
<evidence type="ECO:0000313" key="4">
    <source>
        <dbReference type="Proteomes" id="UP001317742"/>
    </source>
</evidence>
<evidence type="ECO:0008006" key="5">
    <source>
        <dbReference type="Google" id="ProtNLM"/>
    </source>
</evidence>
<sequence>MLSFTDKIHISSPKLRRIAFWLLASFIAYTLSGFFAVPPILKNVIMGQIDDGLKRPAQIEEIYFNPFTCHLEIINLKVNKLEGEGNLLSVDKVVAAPGISTLWKFAPVIAYLHLENFQLDITFFGNGKYSISDLLGTPDAVTEESTDTPPEEKAIFPFALYGFEMTNSKITFDDQPHHKKHIISDLFLRVPFTSSFTSMKKEFTQPKFTAVINGDPVELKGRTLPFDETLLTEFELGAVDIDLNQYWQYVPIKTPLQLKDGKFTSDISLFFERPDAQRLNLFLGGGGKLTNMELTDPNENSVLSVKELAFEMERFSLGDRALILTSISLENPYFKVIRNKDNSINWAHYFPGSKMSEAGPKVKTKSETDSAFVLDIRKIDIIEGAVDWEDRHVKNGFKRTFAPLSFTGTEITTAGDRPSHIKATAGKAQGIITIEGIATVQPLAASLSVTGKNLPIPAYKSYINHAQPLIVDTGVAGFSANIDFKMEGDTPSLDVTNGTASLRDISIRKPDAQKPSLGLTALDVSGASMSLKNKAVTVANVTITGPFAKVVMGKNGQFDLGKLLIKEEKILRESKVVEVAEKTWAGGWHAEFGRILVKGGVADFQNMALKHPANLGIKEFTLDLQALSTQKNATMPFSLSGTWTGNGSFSGQGKASITPLWSEGTMRVNGVGLRPFDGYLAEYTDLLIAKGAAFANLKYSFKGGEKPKLTVTGDTALGAVSIKDTLSKNEVAGIDKFEINSIAFANDPNTLSIGEINLKSPRGLIHFDEKGRMNILRVLRVPQPPPVVENEKTEQIVPEETAQPTESQEKLSFFQSVKIGAINITKGTVAFKDESVHPDFSTELTGMDLRLTDIDQSPEARPKMDFKSNIGPTPMSITGVVNPVISPIYSDLAISINGMELVPLTPYTLKSLAYPIEKGRLYADVTFKTENWVLNAENKFYIEQLVLGAKDKRPDAPNVPVEFGLSLLQDGNGNMELNLPIRGELNDPDFRIGGIVFKAIVSLLFKALASPFTLIGSMFGGGENMDFVVFEPGRHALDAGGVEKMETIIKALSERKKLTLEVDGVIDPMADKNGLIAAIFEDKIKQQKYDTLTRSEQAEQNVADMVITPEEYEALLFEAYADEPDEEDIKPTTLFMTDLQPVDVMEKFIRDRIVITDELLHNLAMDRANTVKGYIIEKQPELKERVFLLDRQDAKGKTGVPAHRADLGIN</sequence>
<keyword evidence="2" id="KW-0472">Membrane</keyword>
<dbReference type="InterPro" id="IPR052894">
    <property type="entry name" value="AsmA-related"/>
</dbReference>
<dbReference type="Proteomes" id="UP001317742">
    <property type="component" value="Chromosome"/>
</dbReference>
<gene>
    <name evidence="3" type="ORF">SYK_30010</name>
</gene>
<dbReference type="InterPro" id="IPR008023">
    <property type="entry name" value="DUF748"/>
</dbReference>
<evidence type="ECO:0000256" key="2">
    <source>
        <dbReference type="SAM" id="Phobius"/>
    </source>
</evidence>
<accession>A0ABM8B497</accession>
<feature type="transmembrane region" description="Helical" evidence="2">
    <location>
        <begin position="20"/>
        <end position="41"/>
    </location>
</feature>
<dbReference type="EMBL" id="AP026709">
    <property type="protein sequence ID" value="BDQ38641.1"/>
    <property type="molecule type" value="Genomic_DNA"/>
</dbReference>
<organism evidence="3 4">
    <name type="scientific">Pseudodesulfovibrio nedwellii</name>
    <dbReference type="NCBI Taxonomy" id="2973072"/>
    <lineage>
        <taxon>Bacteria</taxon>
        <taxon>Pseudomonadati</taxon>
        <taxon>Thermodesulfobacteriota</taxon>
        <taxon>Desulfovibrionia</taxon>
        <taxon>Desulfovibrionales</taxon>
        <taxon>Desulfovibrionaceae</taxon>
    </lineage>
</organism>
<evidence type="ECO:0000313" key="3">
    <source>
        <dbReference type="EMBL" id="BDQ38641.1"/>
    </source>
</evidence>
<keyword evidence="2" id="KW-0812">Transmembrane</keyword>
<dbReference type="RefSeq" id="WP_281761135.1">
    <property type="nucleotide sequence ID" value="NZ_AP026709.1"/>
</dbReference>
<keyword evidence="4" id="KW-1185">Reference proteome</keyword>
<dbReference type="PANTHER" id="PTHR30441">
    <property type="entry name" value="DUF748 DOMAIN-CONTAINING PROTEIN"/>
    <property type="match status" value="1"/>
</dbReference>
<evidence type="ECO:0000256" key="1">
    <source>
        <dbReference type="SAM" id="MobiDB-lite"/>
    </source>
</evidence>
<protein>
    <recommendedName>
        <fullName evidence="5">DUF748 domain-containing protein</fullName>
    </recommendedName>
</protein>
<dbReference type="Pfam" id="PF05359">
    <property type="entry name" value="DUF748"/>
    <property type="match status" value="2"/>
</dbReference>
<reference evidence="3 4" key="1">
    <citation type="submission" date="2022-08" db="EMBL/GenBank/DDBJ databases">
        <title>Genome Sequence of the sulphate-reducing bacterium, Pseudodesulfovibrio sp. SYK.</title>
        <authorList>
            <person name="Kondo R."/>
            <person name="Kataoka T."/>
        </authorList>
    </citation>
    <scope>NUCLEOTIDE SEQUENCE [LARGE SCALE GENOMIC DNA]</scope>
    <source>
        <strain evidence="3 4">SYK</strain>
    </source>
</reference>
<dbReference type="PANTHER" id="PTHR30441:SF8">
    <property type="entry name" value="DUF748 DOMAIN-CONTAINING PROTEIN"/>
    <property type="match status" value="1"/>
</dbReference>
<keyword evidence="2" id="KW-1133">Transmembrane helix</keyword>
<name>A0ABM8B497_9BACT</name>